<dbReference type="EMBL" id="BQKI01000076">
    <property type="protein sequence ID" value="GJN24018.1"/>
    <property type="molecule type" value="Genomic_DNA"/>
</dbReference>
<evidence type="ECO:0000256" key="1">
    <source>
        <dbReference type="SAM" id="MobiDB-lite"/>
    </source>
</evidence>
<evidence type="ECO:0000313" key="2">
    <source>
        <dbReference type="EMBL" id="GJN24018.1"/>
    </source>
</evidence>
<name>A0AAV5EMM0_ELECO</name>
<comment type="caution">
    <text evidence="2">The sequence shown here is derived from an EMBL/GenBank/DDBJ whole genome shotgun (WGS) entry which is preliminary data.</text>
</comment>
<dbReference type="Proteomes" id="UP001054889">
    <property type="component" value="Unassembled WGS sequence"/>
</dbReference>
<evidence type="ECO:0000313" key="3">
    <source>
        <dbReference type="Proteomes" id="UP001054889"/>
    </source>
</evidence>
<reference evidence="2" key="1">
    <citation type="journal article" date="2018" name="DNA Res.">
        <title>Multiple hybrid de novo genome assembly of finger millet, an orphan allotetraploid crop.</title>
        <authorList>
            <person name="Hatakeyama M."/>
            <person name="Aluri S."/>
            <person name="Balachadran M.T."/>
            <person name="Sivarajan S.R."/>
            <person name="Patrignani A."/>
            <person name="Gruter S."/>
            <person name="Poveda L."/>
            <person name="Shimizu-Inatsugi R."/>
            <person name="Baeten J."/>
            <person name="Francoijs K.J."/>
            <person name="Nataraja K.N."/>
            <person name="Reddy Y.A.N."/>
            <person name="Phadnis S."/>
            <person name="Ravikumar R.L."/>
            <person name="Schlapbach R."/>
            <person name="Sreeman S.M."/>
            <person name="Shimizu K.K."/>
        </authorList>
    </citation>
    <scope>NUCLEOTIDE SEQUENCE</scope>
</reference>
<accession>A0AAV5EMM0</accession>
<proteinExistence type="predicted"/>
<keyword evidence="3" id="KW-1185">Reference proteome</keyword>
<protein>
    <submittedName>
        <fullName evidence="2">Uncharacterized protein</fullName>
    </submittedName>
</protein>
<feature type="region of interest" description="Disordered" evidence="1">
    <location>
        <begin position="27"/>
        <end position="48"/>
    </location>
</feature>
<gene>
    <name evidence="2" type="primary">gb11722</name>
    <name evidence="2" type="ORF">PR202_gb11722</name>
</gene>
<reference evidence="2" key="2">
    <citation type="submission" date="2021-12" db="EMBL/GenBank/DDBJ databases">
        <title>Resequencing data analysis of finger millet.</title>
        <authorList>
            <person name="Hatakeyama M."/>
            <person name="Aluri S."/>
            <person name="Balachadran M.T."/>
            <person name="Sivarajan S.R."/>
            <person name="Poveda L."/>
            <person name="Shimizu-Inatsugi R."/>
            <person name="Schlapbach R."/>
            <person name="Sreeman S.M."/>
            <person name="Shimizu K.K."/>
        </authorList>
    </citation>
    <scope>NUCLEOTIDE SEQUENCE</scope>
</reference>
<organism evidence="2 3">
    <name type="scientific">Eleusine coracana subsp. coracana</name>
    <dbReference type="NCBI Taxonomy" id="191504"/>
    <lineage>
        <taxon>Eukaryota</taxon>
        <taxon>Viridiplantae</taxon>
        <taxon>Streptophyta</taxon>
        <taxon>Embryophyta</taxon>
        <taxon>Tracheophyta</taxon>
        <taxon>Spermatophyta</taxon>
        <taxon>Magnoliopsida</taxon>
        <taxon>Liliopsida</taxon>
        <taxon>Poales</taxon>
        <taxon>Poaceae</taxon>
        <taxon>PACMAD clade</taxon>
        <taxon>Chloridoideae</taxon>
        <taxon>Cynodonteae</taxon>
        <taxon>Eleusininae</taxon>
        <taxon>Eleusine</taxon>
    </lineage>
</organism>
<dbReference type="AlphaFoldDB" id="A0AAV5EMM0"/>
<sequence length="56" mass="6267">MTRSMASRLTSLGFTLLDGRKDSSQFLSKNMMDKPTPESGYNSIARRSGRLEVIPM</sequence>